<dbReference type="HOGENOM" id="CLU_790409_0_0_1"/>
<organism evidence="2 3">
    <name type="scientific">Aedes aegypti</name>
    <name type="common">Yellowfever mosquito</name>
    <name type="synonym">Culex aegypti</name>
    <dbReference type="NCBI Taxonomy" id="7159"/>
    <lineage>
        <taxon>Eukaryota</taxon>
        <taxon>Metazoa</taxon>
        <taxon>Ecdysozoa</taxon>
        <taxon>Arthropoda</taxon>
        <taxon>Hexapoda</taxon>
        <taxon>Insecta</taxon>
        <taxon>Pterygota</taxon>
        <taxon>Neoptera</taxon>
        <taxon>Endopterygota</taxon>
        <taxon>Diptera</taxon>
        <taxon>Nematocera</taxon>
        <taxon>Culicoidea</taxon>
        <taxon>Culicidae</taxon>
        <taxon>Culicinae</taxon>
        <taxon>Aedini</taxon>
        <taxon>Aedes</taxon>
        <taxon>Stegomyia</taxon>
    </lineage>
</organism>
<reference evidence="2" key="1">
    <citation type="submission" date="2005-10" db="EMBL/GenBank/DDBJ databases">
        <authorList>
            <person name="Loftus B.J."/>
            <person name="Nene V.M."/>
            <person name="Hannick L.I."/>
            <person name="Bidwell S."/>
            <person name="Haas B."/>
            <person name="Amedeo P."/>
            <person name="Orvis J."/>
            <person name="Wortman J.R."/>
            <person name="White O.R."/>
            <person name="Salzberg S."/>
            <person name="Shumway M."/>
            <person name="Koo H."/>
            <person name="Zhao Y."/>
            <person name="Holmes M."/>
            <person name="Miller J."/>
            <person name="Schatz M."/>
            <person name="Pop M."/>
            <person name="Pai G."/>
            <person name="Utterback T."/>
            <person name="Rogers Y.-H."/>
            <person name="Kravitz S."/>
            <person name="Fraser C.M."/>
        </authorList>
    </citation>
    <scope>NUCLEOTIDE SEQUENCE</scope>
    <source>
        <strain evidence="2">Liverpool</strain>
    </source>
</reference>
<protein>
    <submittedName>
        <fullName evidence="2">AAEL002162-PA</fullName>
    </submittedName>
</protein>
<evidence type="ECO:0000313" key="2">
    <source>
        <dbReference type="EMBL" id="EAT46686.1"/>
    </source>
</evidence>
<dbReference type="eggNOG" id="ENOG502QVAZ">
    <property type="taxonomic scope" value="Eukaryota"/>
</dbReference>
<sequence>MKNRLEPFSATIEPPRKCNSAIGSEMKNAQKQKQQQQQQHHLQHHHQTSWQHLNGVGPPVDGSGIGGSLYSPLSAVGGSGQPQRCYSPFESLQYGLSGSQEYGGNSPSASTSYFPISSPSTVSAIGSERSQARAQAAAAMSAGTEHSCRRLFGGTSSSVSVGSCGGGPCCDDSPGGPFYDGLGAGSSSANHKYDDLSFLQNLQPGQRLNSEVTIHNINESKFLRQQNQNLSNDIEITRIPGSGSSMSAPGFGHPTQATHPLLMSPAGSTISSEAAVGGVASNAGTASSSVTGGDASNLLALNDIETSLFLQKYQQQQMHLHQQLQQQMQQLKLQPISRQQQQQLLGEYGGQ</sequence>
<dbReference type="VEuPathDB" id="VectorBase:AAEL002169"/>
<feature type="region of interest" description="Disordered" evidence="1">
    <location>
        <begin position="1"/>
        <end position="65"/>
    </location>
</feature>
<dbReference type="AlphaFoldDB" id="Q17J25"/>
<feature type="compositionally biased region" description="Low complexity" evidence="1">
    <location>
        <begin position="31"/>
        <end position="40"/>
    </location>
</feature>
<dbReference type="Proteomes" id="UP000682892">
    <property type="component" value="Unassembled WGS sequence"/>
</dbReference>
<name>Q17J25_AEDAE</name>
<evidence type="ECO:0000313" key="3">
    <source>
        <dbReference type="Proteomes" id="UP000682892"/>
    </source>
</evidence>
<evidence type="ECO:0000256" key="1">
    <source>
        <dbReference type="SAM" id="MobiDB-lite"/>
    </source>
</evidence>
<reference evidence="2" key="3">
    <citation type="submission" date="2012-09" db="EMBL/GenBank/DDBJ databases">
        <authorList>
            <consortium name="VectorBase"/>
        </authorList>
    </citation>
    <scope>NUCLEOTIDE SEQUENCE</scope>
    <source>
        <strain evidence="2">Liverpool</strain>
    </source>
</reference>
<gene>
    <name evidence="2" type="ORF">AaeL_AAEL002162</name>
</gene>
<proteinExistence type="predicted"/>
<dbReference type="EMBL" id="CH477235">
    <property type="protein sequence ID" value="EAT46686.1"/>
    <property type="molecule type" value="Genomic_DNA"/>
</dbReference>
<dbReference type="PaxDb" id="7159-AAEL002162-PA"/>
<dbReference type="STRING" id="7159.Q17J25"/>
<accession>Q17J25</accession>
<reference evidence="2" key="2">
    <citation type="journal article" date="2007" name="Science">
        <title>Genome sequence of Aedes aegypti, a major arbovirus vector.</title>
        <authorList>
            <person name="Nene V."/>
            <person name="Wortman J.R."/>
            <person name="Lawson D."/>
            <person name="Haas B."/>
            <person name="Kodira C."/>
            <person name="Tu Z.J."/>
            <person name="Loftus B."/>
            <person name="Xi Z."/>
            <person name="Megy K."/>
            <person name="Grabherr M."/>
            <person name="Ren Q."/>
            <person name="Zdobnov E.M."/>
            <person name="Lobo N.F."/>
            <person name="Campbell K.S."/>
            <person name="Brown S.E."/>
            <person name="Bonaldo M.F."/>
            <person name="Zhu J."/>
            <person name="Sinkins S.P."/>
            <person name="Hogenkamp D.G."/>
            <person name="Amedeo P."/>
            <person name="Arensburger P."/>
            <person name="Atkinson P.W."/>
            <person name="Bidwell S."/>
            <person name="Biedler J."/>
            <person name="Birney E."/>
            <person name="Bruggner R.V."/>
            <person name="Costas J."/>
            <person name="Coy M.R."/>
            <person name="Crabtree J."/>
            <person name="Crawford M."/>
            <person name="Debruyn B."/>
            <person name="Decaprio D."/>
            <person name="Eiglmeier K."/>
            <person name="Eisenstadt E."/>
            <person name="El-Dorry H."/>
            <person name="Gelbart W.M."/>
            <person name="Gomes S.L."/>
            <person name="Hammond M."/>
            <person name="Hannick L.I."/>
            <person name="Hogan J.R."/>
            <person name="Holmes M.H."/>
            <person name="Jaffe D."/>
            <person name="Johnston J.S."/>
            <person name="Kennedy R.C."/>
            <person name="Koo H."/>
            <person name="Kravitz S."/>
            <person name="Kriventseva E.V."/>
            <person name="Kulp D."/>
            <person name="Labutti K."/>
            <person name="Lee E."/>
            <person name="Li S."/>
            <person name="Lovin D.D."/>
            <person name="Mao C."/>
            <person name="Mauceli E."/>
            <person name="Menck C.F."/>
            <person name="Miller J.R."/>
            <person name="Montgomery P."/>
            <person name="Mori A."/>
            <person name="Nascimento A.L."/>
            <person name="Naveira H.F."/>
            <person name="Nusbaum C."/>
            <person name="O'leary S."/>
            <person name="Orvis J."/>
            <person name="Pertea M."/>
            <person name="Quesneville H."/>
            <person name="Reidenbach K.R."/>
            <person name="Rogers Y.H."/>
            <person name="Roth C.W."/>
            <person name="Schneider J.R."/>
            <person name="Schatz M."/>
            <person name="Shumway M."/>
            <person name="Stanke M."/>
            <person name="Stinson E.O."/>
            <person name="Tubio J.M."/>
            <person name="Vanzee J.P."/>
            <person name="Verjovski-Almeida S."/>
            <person name="Werner D."/>
            <person name="White O."/>
            <person name="Wyder S."/>
            <person name="Zeng Q."/>
            <person name="Zhao Q."/>
            <person name="Zhao Y."/>
            <person name="Hill C.A."/>
            <person name="Raikhel A.S."/>
            <person name="Soares M.B."/>
            <person name="Knudson D.L."/>
            <person name="Lee N.H."/>
            <person name="Galagan J."/>
            <person name="Salzberg S.L."/>
            <person name="Paulsen I.T."/>
            <person name="Dimopoulos G."/>
            <person name="Collins F.H."/>
            <person name="Birren B."/>
            <person name="Fraser-Liggett C.M."/>
            <person name="Severson D.W."/>
        </authorList>
    </citation>
    <scope>NUCLEOTIDE SEQUENCE [LARGE SCALE GENOMIC DNA]</scope>
    <source>
        <strain evidence="2">Liverpool</strain>
    </source>
</reference>